<keyword evidence="1" id="KW-1185">Reference proteome</keyword>
<sequence>MTLPSTPSVPSVSPIDAAVTNMFDQAHLHWSDMLKRNNLNRKTVNDAQTQVLQTLANAVEICSSFMDSETATSLTNKKIGDFIGISLYFDEFGTVNPLGQSSATNKIMGCYFRVNNFPIELQDTDLIFLGFLALAIDVKQEDFQELLKNLLLPQLHDLENGIDVPYKGEMKKMPVILLNLLGDNLGIHQCSGYTTYFAGDVSCRLCYGTAADLKLKWALNEFQLKTAENYDRITDRNDCVGLEGHGIKYYCTFNRLEHFHVVDATCVDMMHDLMEGHLKRLLIYIIRSIVNDNATPTTLEDINNAITSFPCAGELARNKPQKFFLDHVRKGEIKQSTAKSILNITLYLPLILNQAHIAVTTTNNWYKLYLYFLGILDILLMPNIPKDRLPRLQIQIQTYLKHYIQYGGHMTVKPHLTLHYADVIKRFGSLIHSWSMAFEAKHKAFKEYERNNKNHKDLAMTLAQRIQEQNVPLYENMANGNFLVFIN</sequence>
<proteinExistence type="predicted"/>
<evidence type="ECO:0000313" key="2">
    <source>
        <dbReference type="WBParaSite" id="PSU_v2.g7196.t1"/>
    </source>
</evidence>
<reference evidence="2" key="1">
    <citation type="submission" date="2022-11" db="UniProtKB">
        <authorList>
            <consortium name="WormBaseParasite"/>
        </authorList>
    </citation>
    <scope>IDENTIFICATION</scope>
</reference>
<accession>A0A914Z5F8</accession>
<dbReference type="PANTHER" id="PTHR31912">
    <property type="entry name" value="IP13529P"/>
    <property type="match status" value="1"/>
</dbReference>
<dbReference type="Proteomes" id="UP000887577">
    <property type="component" value="Unplaced"/>
</dbReference>
<protein>
    <submittedName>
        <fullName evidence="2">Uncharacterized protein</fullName>
    </submittedName>
</protein>
<organism evidence="1 2">
    <name type="scientific">Panagrolaimus superbus</name>
    <dbReference type="NCBI Taxonomy" id="310955"/>
    <lineage>
        <taxon>Eukaryota</taxon>
        <taxon>Metazoa</taxon>
        <taxon>Ecdysozoa</taxon>
        <taxon>Nematoda</taxon>
        <taxon>Chromadorea</taxon>
        <taxon>Rhabditida</taxon>
        <taxon>Tylenchina</taxon>
        <taxon>Panagrolaimomorpha</taxon>
        <taxon>Panagrolaimoidea</taxon>
        <taxon>Panagrolaimidae</taxon>
        <taxon>Panagrolaimus</taxon>
    </lineage>
</organism>
<dbReference type="AlphaFoldDB" id="A0A914Z5F8"/>
<dbReference type="WBParaSite" id="PSU_v2.g7196.t1">
    <property type="protein sequence ID" value="PSU_v2.g7196.t1"/>
    <property type="gene ID" value="PSU_v2.g7196"/>
</dbReference>
<name>A0A914Z5F8_9BILA</name>
<dbReference type="PANTHER" id="PTHR31912:SF34">
    <property type="entry name" value="NOTOCHORD-RELATED PROTEIN"/>
    <property type="match status" value="1"/>
</dbReference>
<evidence type="ECO:0000313" key="1">
    <source>
        <dbReference type="Proteomes" id="UP000887577"/>
    </source>
</evidence>